<proteinExistence type="predicted"/>
<keyword evidence="3" id="KW-1185">Reference proteome</keyword>
<evidence type="ECO:0000313" key="2">
    <source>
        <dbReference type="EMBL" id="USS91584.1"/>
    </source>
</evidence>
<reference evidence="2" key="1">
    <citation type="submission" date="2022-05" db="EMBL/GenBank/DDBJ databases">
        <authorList>
            <person name="Oliphant S.A."/>
            <person name="Watson-Haigh N.S."/>
            <person name="Sumby K.M."/>
            <person name="Gardner J.M."/>
            <person name="Jiranek V."/>
        </authorList>
    </citation>
    <scope>NUCLEOTIDE SEQUENCE</scope>
    <source>
        <strain evidence="2">KI3_B9</strain>
    </source>
</reference>
<dbReference type="Proteomes" id="UP001056093">
    <property type="component" value="Chromosome"/>
</dbReference>
<evidence type="ECO:0000313" key="3">
    <source>
        <dbReference type="Proteomes" id="UP001056093"/>
    </source>
</evidence>
<keyword evidence="1" id="KW-0472">Membrane</keyword>
<evidence type="ECO:0000256" key="1">
    <source>
        <dbReference type="SAM" id="Phobius"/>
    </source>
</evidence>
<name>A0ABY5BYJ5_9LACO</name>
<feature type="transmembrane region" description="Helical" evidence="1">
    <location>
        <begin position="75"/>
        <end position="104"/>
    </location>
</feature>
<dbReference type="InterPro" id="IPR008407">
    <property type="entry name" value="Brnchd-chn_aa_trnsp_AzlD"/>
</dbReference>
<keyword evidence="1" id="KW-0812">Transmembrane</keyword>
<gene>
    <name evidence="2" type="ORF">M3M36_04450</name>
</gene>
<keyword evidence="1" id="KW-1133">Transmembrane helix</keyword>
<dbReference type="EMBL" id="CP097122">
    <property type="protein sequence ID" value="USS91584.1"/>
    <property type="molecule type" value="Genomic_DNA"/>
</dbReference>
<organism evidence="2 3">
    <name type="scientific">Fructobacillus americanaquae</name>
    <dbReference type="NCBI Taxonomy" id="2940302"/>
    <lineage>
        <taxon>Bacteria</taxon>
        <taxon>Bacillati</taxon>
        <taxon>Bacillota</taxon>
        <taxon>Bacilli</taxon>
        <taxon>Lactobacillales</taxon>
        <taxon>Lactobacillaceae</taxon>
        <taxon>Fructobacillus</taxon>
    </lineage>
</organism>
<dbReference type="Pfam" id="PF05437">
    <property type="entry name" value="AzlD"/>
    <property type="match status" value="1"/>
</dbReference>
<feature type="transmembrane region" description="Helical" evidence="1">
    <location>
        <begin position="37"/>
        <end position="55"/>
    </location>
</feature>
<accession>A0ABY5BYJ5</accession>
<dbReference type="RefSeq" id="WP_252773407.1">
    <property type="nucleotide sequence ID" value="NZ_CP097122.1"/>
</dbReference>
<feature type="transmembrane region" description="Helical" evidence="1">
    <location>
        <begin position="6"/>
        <end position="25"/>
    </location>
</feature>
<sequence length="109" mass="12049">MSLSNYILVTIIDCGLVTWVSRIFPFIMLKKFNLPEGVLAFLSFVPITIMAGLWFESLFVQHIGHLPSINWPNFWASLPTLVTAVATKNLLITVVVGVISFAVINSIGL</sequence>
<protein>
    <submittedName>
        <fullName evidence="2">AzlD domain-containing protein</fullName>
    </submittedName>
</protein>